<evidence type="ECO:0000259" key="2">
    <source>
        <dbReference type="Pfam" id="PF07589"/>
    </source>
</evidence>
<protein>
    <submittedName>
        <fullName evidence="3">FxDxF family PEP-CTERM protein</fullName>
    </submittedName>
</protein>
<dbReference type="Pfam" id="PF07589">
    <property type="entry name" value="PEP-CTERM"/>
    <property type="match status" value="1"/>
</dbReference>
<dbReference type="RefSeq" id="WP_290360459.1">
    <property type="nucleotide sequence ID" value="NZ_JAUHHC010000005.1"/>
</dbReference>
<dbReference type="EMBL" id="JAUHHC010000005">
    <property type="protein sequence ID" value="MDN3922144.1"/>
    <property type="molecule type" value="Genomic_DNA"/>
</dbReference>
<name>A0ABT8DXP3_9BURK</name>
<evidence type="ECO:0000256" key="1">
    <source>
        <dbReference type="SAM" id="SignalP"/>
    </source>
</evidence>
<gene>
    <name evidence="3" type="ORF">QWJ38_17775</name>
</gene>
<sequence>MKLKPIVYAAALALVSGAAFAEDINRTVTLVPDVDSAGVYSAGWGVTHSLAGSFTDTITFSPDVGGAFSGGLITVGFMNTGNIDFTSVTINGQAFTLSGTGAVETATFGPQNLNAPLTLTVNGVAGPTLAAGTAISASYGGTANLAPTAQAVPEPESYALMLAGLGVLGWLGRRNRRNS</sequence>
<organism evidence="3 4">
    <name type="scientific">Roseateles violae</name>
    <dbReference type="NCBI Taxonomy" id="3058042"/>
    <lineage>
        <taxon>Bacteria</taxon>
        <taxon>Pseudomonadati</taxon>
        <taxon>Pseudomonadota</taxon>
        <taxon>Betaproteobacteria</taxon>
        <taxon>Burkholderiales</taxon>
        <taxon>Sphaerotilaceae</taxon>
        <taxon>Roseateles</taxon>
    </lineage>
</organism>
<proteinExistence type="predicted"/>
<dbReference type="Proteomes" id="UP001228044">
    <property type="component" value="Unassembled WGS sequence"/>
</dbReference>
<feature type="domain" description="Ice-binding protein C-terminal" evidence="2">
    <location>
        <begin position="151"/>
        <end position="177"/>
    </location>
</feature>
<feature type="signal peptide" evidence="1">
    <location>
        <begin position="1"/>
        <end position="21"/>
    </location>
</feature>
<keyword evidence="1" id="KW-0732">Signal</keyword>
<dbReference type="NCBIfam" id="NF038126">
    <property type="entry name" value="PEP_CTERM_FxDxF"/>
    <property type="match status" value="1"/>
</dbReference>
<keyword evidence="4" id="KW-1185">Reference proteome</keyword>
<dbReference type="NCBIfam" id="TIGR02595">
    <property type="entry name" value="PEP_CTERM"/>
    <property type="match status" value="1"/>
</dbReference>
<feature type="chain" id="PRO_5045369989" evidence="1">
    <location>
        <begin position="22"/>
        <end position="179"/>
    </location>
</feature>
<dbReference type="InterPro" id="IPR013424">
    <property type="entry name" value="Ice-binding_C"/>
</dbReference>
<reference evidence="3 4" key="1">
    <citation type="submission" date="2023-06" db="EMBL/GenBank/DDBJ databases">
        <title>Pelomonas sp. PFR6 16S ribosomal RNA gene Genome sequencing and assembly.</title>
        <authorList>
            <person name="Woo H."/>
        </authorList>
    </citation>
    <scope>NUCLEOTIDE SEQUENCE [LARGE SCALE GENOMIC DNA]</scope>
    <source>
        <strain evidence="3 4">PFR6</strain>
    </source>
</reference>
<comment type="caution">
    <text evidence="3">The sequence shown here is derived from an EMBL/GenBank/DDBJ whole genome shotgun (WGS) entry which is preliminary data.</text>
</comment>
<accession>A0ABT8DXP3</accession>
<evidence type="ECO:0000313" key="3">
    <source>
        <dbReference type="EMBL" id="MDN3922144.1"/>
    </source>
</evidence>
<evidence type="ECO:0000313" key="4">
    <source>
        <dbReference type="Proteomes" id="UP001228044"/>
    </source>
</evidence>